<dbReference type="RefSeq" id="WP_153470529.1">
    <property type="nucleotide sequence ID" value="NZ_WBOF01000005.1"/>
</dbReference>
<evidence type="ECO:0000313" key="1">
    <source>
        <dbReference type="EMBL" id="MQS17497.1"/>
    </source>
</evidence>
<reference evidence="1 2" key="1">
    <citation type="submission" date="2019-09" db="EMBL/GenBank/DDBJ databases">
        <title>Genome Sequences of Streptomyces kaniharaensis ATCC 21070.</title>
        <authorList>
            <person name="Zhu W."/>
            <person name="De Crecy-Lagard V."/>
            <person name="Richards N.G."/>
        </authorList>
    </citation>
    <scope>NUCLEOTIDE SEQUENCE [LARGE SCALE GENOMIC DNA]</scope>
    <source>
        <strain evidence="1 2">SF-557</strain>
    </source>
</reference>
<evidence type="ECO:0000313" key="2">
    <source>
        <dbReference type="Proteomes" id="UP000450000"/>
    </source>
</evidence>
<dbReference type="EMBL" id="WBOF01000005">
    <property type="protein sequence ID" value="MQS17497.1"/>
    <property type="molecule type" value="Genomic_DNA"/>
</dbReference>
<sequence>MVAVLVSCPMHVSVMALGVAVSDADRLARAALAAEVIEFPTATGRVTTELTSIGTAHPRPGDRLILSLPDSANGLHRTIKLYPHQVADVDLPQLRIPDAAAALRLLSAAPAVV</sequence>
<protein>
    <submittedName>
        <fullName evidence="1">Uncharacterized protein</fullName>
    </submittedName>
</protein>
<comment type="caution">
    <text evidence="1">The sequence shown here is derived from an EMBL/GenBank/DDBJ whole genome shotgun (WGS) entry which is preliminary data.</text>
</comment>
<organism evidence="1 2">
    <name type="scientific">Streptomyces kaniharaensis</name>
    <dbReference type="NCBI Taxonomy" id="212423"/>
    <lineage>
        <taxon>Bacteria</taxon>
        <taxon>Bacillati</taxon>
        <taxon>Actinomycetota</taxon>
        <taxon>Actinomycetes</taxon>
        <taxon>Kitasatosporales</taxon>
        <taxon>Streptomycetaceae</taxon>
        <taxon>Streptomyces</taxon>
    </lineage>
</organism>
<keyword evidence="2" id="KW-1185">Reference proteome</keyword>
<proteinExistence type="predicted"/>
<name>A0A6N7L3V6_9ACTN</name>
<accession>A0A6N7L3V6</accession>
<dbReference type="AlphaFoldDB" id="A0A6N7L3V6"/>
<gene>
    <name evidence="1" type="ORF">F7Q99_36260</name>
</gene>
<dbReference type="Proteomes" id="UP000450000">
    <property type="component" value="Unassembled WGS sequence"/>
</dbReference>